<accession>A0A8J6NGW6</accession>
<dbReference type="EMBL" id="JACNJN010000033">
    <property type="protein sequence ID" value="MBC8333952.1"/>
    <property type="molecule type" value="Genomic_DNA"/>
</dbReference>
<dbReference type="Gene3D" id="2.40.10.10">
    <property type="entry name" value="Trypsin-like serine proteases"/>
    <property type="match status" value="1"/>
</dbReference>
<dbReference type="Proteomes" id="UP000614469">
    <property type="component" value="Unassembled WGS sequence"/>
</dbReference>
<sequence>MTLLNEVRQAKKLHQSGLMTKSNVVGVGVGLKDTRSDKSDEICVKVLVTRKLSPEALLSKELVPKELDGIRTDVIEVGDLRALQTPKNRWRPAPGGVSIGHYQITAGTLGCIVRDRDTGERLILSNNHVLANSNDANIGDAILQPGPTDGGKVTTDTIATLLRFIPIQYTTSPGTCDYARVYASIGNLIAIALGSSHRVSVNSFSPQALNKVDAALARPNADSDVLDEIRGIGEISGVLEAELGMPLRKSGRTTDFTTNQVQVLEATVNVSYGTGRTATFEEQIVTGPMSQGGDSGSLVVHGDSLDAVGLLFAGSDQSTILSPIQTVLDLLNVTFDKE</sequence>
<name>A0A8J6NGW6_9CHLR</name>
<protein>
    <recommendedName>
        <fullName evidence="3">Serine protease</fullName>
    </recommendedName>
</protein>
<comment type="caution">
    <text evidence="1">The sequence shown here is derived from an EMBL/GenBank/DDBJ whole genome shotgun (WGS) entry which is preliminary data.</text>
</comment>
<organism evidence="1 2">
    <name type="scientific">Candidatus Desulfolinea nitratireducens</name>
    <dbReference type="NCBI Taxonomy" id="2841698"/>
    <lineage>
        <taxon>Bacteria</taxon>
        <taxon>Bacillati</taxon>
        <taxon>Chloroflexota</taxon>
        <taxon>Anaerolineae</taxon>
        <taxon>Anaerolineales</taxon>
        <taxon>Anaerolineales incertae sedis</taxon>
        <taxon>Candidatus Desulfolinea</taxon>
    </lineage>
</organism>
<reference evidence="1 2" key="1">
    <citation type="submission" date="2020-08" db="EMBL/GenBank/DDBJ databases">
        <title>Bridging the membrane lipid divide: bacteria of the FCB group superphylum have the potential to synthesize archaeal ether lipids.</title>
        <authorList>
            <person name="Villanueva L."/>
            <person name="Von Meijenfeldt F.A.B."/>
            <person name="Westbye A.B."/>
            <person name="Yadav S."/>
            <person name="Hopmans E.C."/>
            <person name="Dutilh B.E."/>
            <person name="Sinninghe Damste J.S."/>
        </authorList>
    </citation>
    <scope>NUCLEOTIDE SEQUENCE [LARGE SCALE GENOMIC DNA]</scope>
    <source>
        <strain evidence="1">NIOZ-UU36</strain>
    </source>
</reference>
<evidence type="ECO:0000313" key="2">
    <source>
        <dbReference type="Proteomes" id="UP000614469"/>
    </source>
</evidence>
<dbReference type="InterPro" id="IPR043504">
    <property type="entry name" value="Peptidase_S1_PA_chymotrypsin"/>
</dbReference>
<proteinExistence type="predicted"/>
<dbReference type="SUPFAM" id="SSF50494">
    <property type="entry name" value="Trypsin-like serine proteases"/>
    <property type="match status" value="1"/>
</dbReference>
<evidence type="ECO:0000313" key="1">
    <source>
        <dbReference type="EMBL" id="MBC8333952.1"/>
    </source>
</evidence>
<dbReference type="InterPro" id="IPR009003">
    <property type="entry name" value="Peptidase_S1_PA"/>
</dbReference>
<dbReference type="AlphaFoldDB" id="A0A8J6NGW6"/>
<evidence type="ECO:0008006" key="3">
    <source>
        <dbReference type="Google" id="ProtNLM"/>
    </source>
</evidence>
<gene>
    <name evidence="1" type="ORF">H8E29_01695</name>
</gene>